<reference evidence="8" key="1">
    <citation type="submission" date="2022-03" db="EMBL/GenBank/DDBJ databases">
        <title>A functionally conserved STORR gene fusion in Papaver species that diverged 16.8 million years ago.</title>
        <authorList>
            <person name="Catania T."/>
        </authorList>
    </citation>
    <scope>NUCLEOTIDE SEQUENCE</scope>
    <source>
        <strain evidence="8">S-191538</strain>
    </source>
</reference>
<dbReference type="InterPro" id="IPR016461">
    <property type="entry name" value="COMT-like"/>
</dbReference>
<evidence type="ECO:0000256" key="5">
    <source>
        <dbReference type="PIRSR" id="PIRSR005739-1"/>
    </source>
</evidence>
<dbReference type="Gene3D" id="3.40.50.150">
    <property type="entry name" value="Vaccinia Virus protein VP39"/>
    <property type="match status" value="1"/>
</dbReference>
<keyword evidence="9" id="KW-1185">Reference proteome</keyword>
<dbReference type="GO" id="GO:0032259">
    <property type="term" value="P:methylation"/>
    <property type="evidence" value="ECO:0007669"/>
    <property type="project" value="UniProtKB-KW"/>
</dbReference>
<evidence type="ECO:0000256" key="4">
    <source>
        <dbReference type="ARBA" id="ARBA00022691"/>
    </source>
</evidence>
<name>A0AA42B2D9_PAPNU</name>
<dbReference type="InterPro" id="IPR012967">
    <property type="entry name" value="COMT_dimerisation"/>
</dbReference>
<dbReference type="PIRSF" id="PIRSF005739">
    <property type="entry name" value="O-mtase"/>
    <property type="match status" value="1"/>
</dbReference>
<dbReference type="Pfam" id="PF00891">
    <property type="entry name" value="Methyltransf_2"/>
    <property type="match status" value="1"/>
</dbReference>
<evidence type="ECO:0000256" key="1">
    <source>
        <dbReference type="ARBA" id="ARBA00022589"/>
    </source>
</evidence>
<dbReference type="Pfam" id="PF08100">
    <property type="entry name" value="Dimerisation"/>
    <property type="match status" value="1"/>
</dbReference>
<dbReference type="PROSITE" id="PS51683">
    <property type="entry name" value="SAM_OMT_II"/>
    <property type="match status" value="1"/>
</dbReference>
<evidence type="ECO:0000259" key="7">
    <source>
        <dbReference type="Pfam" id="PF08100"/>
    </source>
</evidence>
<dbReference type="InterPro" id="IPR001077">
    <property type="entry name" value="COMT_C"/>
</dbReference>
<dbReference type="GO" id="GO:0046983">
    <property type="term" value="F:protein dimerization activity"/>
    <property type="evidence" value="ECO:0007669"/>
    <property type="project" value="InterPro"/>
</dbReference>
<feature type="domain" description="O-methyltransferase C-terminal" evidence="6">
    <location>
        <begin position="131"/>
        <end position="314"/>
    </location>
</feature>
<dbReference type="SUPFAM" id="SSF53335">
    <property type="entry name" value="S-adenosyl-L-methionine-dependent methyltransferases"/>
    <property type="match status" value="1"/>
</dbReference>
<keyword evidence="4" id="KW-0949">S-adenosyl-L-methionine</keyword>
<gene>
    <name evidence="8" type="ORF">MKW94_006280</name>
</gene>
<keyword evidence="2" id="KW-0489">Methyltransferase</keyword>
<sequence length="346" mass="38417">MEVVNQQVDQENQAIIWRQIYGFAESLVLKCAVQLEIAETIHNHGKPMSLPELASKLPIDQPVNTNSLYRVMRYLVHMKLFNMETFPTLDNGQVIEKYSLAPPAKYLIRGSEQSMVPAVLCITDEYLVAPWHLLKEGLTGNCNLFEKAFGKSFDDYMGDNPEKNQNFNETMACYSNLVTSALVNECKSVFCDGINTLVDVGGGTGTAVSAISKAFPNIKCTLFDLPHVIGDSPEIPNVTKTSGDMFKSIPTADAIFMKNILHDWDDDECVQILKRCKEVVSKGGKVILVEMIMDTDSAHPYSKLRLTSDLDMLKNGKKLIYAAGFSSYKITQLSAGFAAQSVIEVY</sequence>
<evidence type="ECO:0000313" key="9">
    <source>
        <dbReference type="Proteomes" id="UP001177140"/>
    </source>
</evidence>
<evidence type="ECO:0000256" key="3">
    <source>
        <dbReference type="ARBA" id="ARBA00022679"/>
    </source>
</evidence>
<dbReference type="AlphaFoldDB" id="A0AA42B2D9"/>
<accession>A0AA42B2D9</accession>
<keyword evidence="1" id="KW-0017">Alkaloid metabolism</keyword>
<dbReference type="CDD" id="cd02440">
    <property type="entry name" value="AdoMet_MTases"/>
    <property type="match status" value="1"/>
</dbReference>
<protein>
    <submittedName>
        <fullName evidence="8">Uncharacterized protein</fullName>
    </submittedName>
</protein>
<evidence type="ECO:0000313" key="8">
    <source>
        <dbReference type="EMBL" id="MCL7047821.1"/>
    </source>
</evidence>
<feature type="active site" description="Proton acceptor" evidence="5">
    <location>
        <position position="262"/>
    </location>
</feature>
<dbReference type="EMBL" id="JAJJMA010297519">
    <property type="protein sequence ID" value="MCL7047821.1"/>
    <property type="molecule type" value="Genomic_DNA"/>
</dbReference>
<feature type="domain" description="O-methyltransferase dimerisation" evidence="7">
    <location>
        <begin position="17"/>
        <end position="108"/>
    </location>
</feature>
<dbReference type="InterPro" id="IPR036390">
    <property type="entry name" value="WH_DNA-bd_sf"/>
</dbReference>
<dbReference type="Proteomes" id="UP001177140">
    <property type="component" value="Unassembled WGS sequence"/>
</dbReference>
<evidence type="ECO:0000256" key="2">
    <source>
        <dbReference type="ARBA" id="ARBA00022603"/>
    </source>
</evidence>
<proteinExistence type="predicted"/>
<dbReference type="GO" id="GO:0009820">
    <property type="term" value="P:alkaloid metabolic process"/>
    <property type="evidence" value="ECO:0007669"/>
    <property type="project" value="UniProtKB-KW"/>
</dbReference>
<dbReference type="PANTHER" id="PTHR11746">
    <property type="entry name" value="O-METHYLTRANSFERASE"/>
    <property type="match status" value="1"/>
</dbReference>
<dbReference type="GO" id="GO:0008171">
    <property type="term" value="F:O-methyltransferase activity"/>
    <property type="evidence" value="ECO:0007669"/>
    <property type="project" value="InterPro"/>
</dbReference>
<evidence type="ECO:0000259" key="6">
    <source>
        <dbReference type="Pfam" id="PF00891"/>
    </source>
</evidence>
<keyword evidence="3" id="KW-0808">Transferase</keyword>
<organism evidence="8 9">
    <name type="scientific">Papaver nudicaule</name>
    <name type="common">Iceland poppy</name>
    <dbReference type="NCBI Taxonomy" id="74823"/>
    <lineage>
        <taxon>Eukaryota</taxon>
        <taxon>Viridiplantae</taxon>
        <taxon>Streptophyta</taxon>
        <taxon>Embryophyta</taxon>
        <taxon>Tracheophyta</taxon>
        <taxon>Spermatophyta</taxon>
        <taxon>Magnoliopsida</taxon>
        <taxon>Ranunculales</taxon>
        <taxon>Papaveraceae</taxon>
        <taxon>Papaveroideae</taxon>
        <taxon>Papaver</taxon>
    </lineage>
</organism>
<dbReference type="SUPFAM" id="SSF46785">
    <property type="entry name" value="Winged helix' DNA-binding domain"/>
    <property type="match status" value="1"/>
</dbReference>
<comment type="caution">
    <text evidence="8">The sequence shown here is derived from an EMBL/GenBank/DDBJ whole genome shotgun (WGS) entry which is preliminary data.</text>
</comment>
<dbReference type="InterPro" id="IPR036388">
    <property type="entry name" value="WH-like_DNA-bd_sf"/>
</dbReference>
<dbReference type="Gene3D" id="1.10.10.10">
    <property type="entry name" value="Winged helix-like DNA-binding domain superfamily/Winged helix DNA-binding domain"/>
    <property type="match status" value="1"/>
</dbReference>
<dbReference type="InterPro" id="IPR029063">
    <property type="entry name" value="SAM-dependent_MTases_sf"/>
</dbReference>